<dbReference type="EMBL" id="KV876798">
    <property type="protein sequence ID" value="RZR75439.1"/>
    <property type="molecule type" value="Genomic_DNA"/>
</dbReference>
<proteinExistence type="predicted"/>
<protein>
    <submittedName>
        <fullName evidence="2">Uncharacterized protein</fullName>
    </submittedName>
</protein>
<feature type="compositionally biased region" description="Basic and acidic residues" evidence="1">
    <location>
        <begin position="77"/>
        <end position="86"/>
    </location>
</feature>
<gene>
    <name evidence="2" type="ORF">BHM03_00057789</name>
</gene>
<evidence type="ECO:0000313" key="2">
    <source>
        <dbReference type="EMBL" id="RZR75439.1"/>
    </source>
</evidence>
<feature type="region of interest" description="Disordered" evidence="1">
    <location>
        <begin position="72"/>
        <end position="145"/>
    </location>
</feature>
<feature type="non-terminal residue" evidence="2">
    <location>
        <position position="159"/>
    </location>
</feature>
<name>A0A445MMH8_ENSVE</name>
<reference evidence="2" key="1">
    <citation type="journal article" date="2018" name="Data Brief">
        <title>Genome sequence data from 17 accessions of Ensete ventricosum, a staple food crop for millions in Ethiopia.</title>
        <authorList>
            <person name="Yemataw Z."/>
            <person name="Muzemil S."/>
            <person name="Ambachew D."/>
            <person name="Tripathi L."/>
            <person name="Tesfaye K."/>
            <person name="Chala A."/>
            <person name="Farbos A."/>
            <person name="O'Neill P."/>
            <person name="Moore K."/>
            <person name="Grant M."/>
            <person name="Studholme D.J."/>
        </authorList>
    </citation>
    <scope>NUCLEOTIDE SEQUENCE [LARGE SCALE GENOMIC DNA]</scope>
    <source>
        <tissue evidence="2">Leaf</tissue>
    </source>
</reference>
<accession>A0A445MMH8</accession>
<evidence type="ECO:0000256" key="1">
    <source>
        <dbReference type="SAM" id="MobiDB-lite"/>
    </source>
</evidence>
<dbReference type="AlphaFoldDB" id="A0A445MMH8"/>
<sequence>MASPHAGPTTHAGLATHGQAVAKAPYKGAAGCNQGQLAREADVAHRASNPQGRSMPIARAAACRGGAYGHGWLRPSHRGDTHKVDRLQGTGKGLPPAAYPTASRGSGVDRRGGCPLAGWLPAGKGSRRLRRGSSDGDDGVEGARGLGHHFEKRTILKIL</sequence>
<dbReference type="Proteomes" id="UP000290560">
    <property type="component" value="Unassembled WGS sequence"/>
</dbReference>
<organism evidence="2">
    <name type="scientific">Ensete ventricosum</name>
    <name type="common">Abyssinian banana</name>
    <name type="synonym">Musa ensete</name>
    <dbReference type="NCBI Taxonomy" id="4639"/>
    <lineage>
        <taxon>Eukaryota</taxon>
        <taxon>Viridiplantae</taxon>
        <taxon>Streptophyta</taxon>
        <taxon>Embryophyta</taxon>
        <taxon>Tracheophyta</taxon>
        <taxon>Spermatophyta</taxon>
        <taxon>Magnoliopsida</taxon>
        <taxon>Liliopsida</taxon>
        <taxon>Zingiberales</taxon>
        <taxon>Musaceae</taxon>
        <taxon>Ensete</taxon>
    </lineage>
</organism>